<evidence type="ECO:0000313" key="2">
    <source>
        <dbReference type="EMBL" id="MFC4667271.1"/>
    </source>
</evidence>
<feature type="coiled-coil region" evidence="1">
    <location>
        <begin position="167"/>
        <end position="201"/>
    </location>
</feature>
<protein>
    <recommendedName>
        <fullName evidence="4">LysM domain-containing protein</fullName>
    </recommendedName>
</protein>
<evidence type="ECO:0008006" key="4">
    <source>
        <dbReference type="Google" id="ProtNLM"/>
    </source>
</evidence>
<sequence>MAVPAHLKPQPHKLRKGDTLVSLLKAQGFSAKAADWVFSLDANRKLRTDKGYKSHTDIQPGDVVYIPVMTKDQIHMAIDLLMRVQFEASNILKVDDFQQRVYDTEDTIAKAEAQLDQIWSSLPPAGQALRNSAEECRKKLSRSPVWNDMIKCLVEIEKWGKERQKLDKETMNRVNQLESTLRKARSELSSAQSSLERLRQISTNVEKYAQSVESSLRPFASSKF</sequence>
<proteinExistence type="predicted"/>
<dbReference type="Proteomes" id="UP001595973">
    <property type="component" value="Unassembled WGS sequence"/>
</dbReference>
<dbReference type="RefSeq" id="WP_380715311.1">
    <property type="nucleotide sequence ID" value="NZ_JBHSGI010000002.1"/>
</dbReference>
<accession>A0ABV9KBC1</accession>
<keyword evidence="3" id="KW-1185">Reference proteome</keyword>
<keyword evidence="1" id="KW-0175">Coiled coil</keyword>
<comment type="caution">
    <text evidence="2">The sequence shown here is derived from an EMBL/GenBank/DDBJ whole genome shotgun (WGS) entry which is preliminary data.</text>
</comment>
<gene>
    <name evidence="2" type="ORF">ACFO5X_01785</name>
</gene>
<name>A0ABV9KBC1_9RHOB</name>
<reference evidence="3" key="1">
    <citation type="journal article" date="2019" name="Int. J. Syst. Evol. Microbiol.">
        <title>The Global Catalogue of Microorganisms (GCM) 10K type strain sequencing project: providing services to taxonomists for standard genome sequencing and annotation.</title>
        <authorList>
            <consortium name="The Broad Institute Genomics Platform"/>
            <consortium name="The Broad Institute Genome Sequencing Center for Infectious Disease"/>
            <person name="Wu L."/>
            <person name="Ma J."/>
        </authorList>
    </citation>
    <scope>NUCLEOTIDE SEQUENCE [LARGE SCALE GENOMIC DNA]</scope>
    <source>
        <strain evidence="3">CGMCC 4.7283</strain>
    </source>
</reference>
<evidence type="ECO:0000313" key="3">
    <source>
        <dbReference type="Proteomes" id="UP001595973"/>
    </source>
</evidence>
<organism evidence="2 3">
    <name type="scientific">Seohaeicola nanhaiensis</name>
    <dbReference type="NCBI Taxonomy" id="1387282"/>
    <lineage>
        <taxon>Bacteria</taxon>
        <taxon>Pseudomonadati</taxon>
        <taxon>Pseudomonadota</taxon>
        <taxon>Alphaproteobacteria</taxon>
        <taxon>Rhodobacterales</taxon>
        <taxon>Roseobacteraceae</taxon>
        <taxon>Seohaeicola</taxon>
    </lineage>
</organism>
<evidence type="ECO:0000256" key="1">
    <source>
        <dbReference type="SAM" id="Coils"/>
    </source>
</evidence>
<dbReference type="EMBL" id="JBHSGI010000002">
    <property type="protein sequence ID" value="MFC4667271.1"/>
    <property type="molecule type" value="Genomic_DNA"/>
</dbReference>